<feature type="binding site" evidence="7">
    <location>
        <position position="123"/>
    </location>
    <ligand>
        <name>Zn(2+)</name>
        <dbReference type="ChEBI" id="CHEBI:29105"/>
    </ligand>
</feature>
<dbReference type="Pfam" id="PF00096">
    <property type="entry name" value="zf-C2H2"/>
    <property type="match status" value="2"/>
</dbReference>
<dbReference type="Pfam" id="PF07776">
    <property type="entry name" value="zf-AD"/>
    <property type="match status" value="1"/>
</dbReference>
<evidence type="ECO:0000313" key="11">
    <source>
        <dbReference type="EnsemblMetazoa" id="SCAU003010-PA"/>
    </source>
</evidence>
<dbReference type="FunFam" id="3.30.160.60:FF:000100">
    <property type="entry name" value="Zinc finger 45-like"/>
    <property type="match status" value="1"/>
</dbReference>
<dbReference type="InterPro" id="IPR006578">
    <property type="entry name" value="MADF-dom"/>
</dbReference>
<dbReference type="GO" id="GO:0000978">
    <property type="term" value="F:RNA polymerase II cis-regulatory region sequence-specific DNA binding"/>
    <property type="evidence" value="ECO:0007669"/>
    <property type="project" value="TreeGrafter"/>
</dbReference>
<dbReference type="PANTHER" id="PTHR24393">
    <property type="entry name" value="ZINC FINGER PROTEIN"/>
    <property type="match status" value="1"/>
</dbReference>
<evidence type="ECO:0000259" key="9">
    <source>
        <dbReference type="PROSITE" id="PS51029"/>
    </source>
</evidence>
<dbReference type="VEuPathDB" id="VectorBase:SCAU003010"/>
<name>A0A1I8NXV4_STOCA</name>
<evidence type="ECO:0000259" key="10">
    <source>
        <dbReference type="PROSITE" id="PS51915"/>
    </source>
</evidence>
<dbReference type="Proteomes" id="UP000095300">
    <property type="component" value="Unassembled WGS sequence"/>
</dbReference>
<protein>
    <submittedName>
        <fullName evidence="11">Uncharacterized protein</fullName>
    </submittedName>
</protein>
<keyword evidence="2" id="KW-0677">Repeat</keyword>
<dbReference type="GO" id="GO:0001228">
    <property type="term" value="F:DNA-binding transcription activator activity, RNA polymerase II-specific"/>
    <property type="evidence" value="ECO:0007669"/>
    <property type="project" value="TreeGrafter"/>
</dbReference>
<feature type="domain" description="ZAD" evidence="10">
    <location>
        <begin position="118"/>
        <end position="191"/>
    </location>
</feature>
<dbReference type="SMART" id="SM00355">
    <property type="entry name" value="ZnF_C2H2"/>
    <property type="match status" value="10"/>
</dbReference>
<gene>
    <name evidence="11" type="primary">106092551</name>
</gene>
<evidence type="ECO:0000256" key="4">
    <source>
        <dbReference type="ARBA" id="ARBA00022833"/>
    </source>
</evidence>
<feature type="domain" description="C2H2-type" evidence="8">
    <location>
        <begin position="343"/>
        <end position="373"/>
    </location>
</feature>
<evidence type="ECO:0000256" key="2">
    <source>
        <dbReference type="ARBA" id="ARBA00022737"/>
    </source>
</evidence>
<dbReference type="PROSITE" id="PS00028">
    <property type="entry name" value="ZINC_FINGER_C2H2_1"/>
    <property type="match status" value="8"/>
</dbReference>
<dbReference type="PROSITE" id="PS50157">
    <property type="entry name" value="ZINC_FINGER_C2H2_2"/>
    <property type="match status" value="9"/>
</dbReference>
<dbReference type="SUPFAM" id="SSF57667">
    <property type="entry name" value="beta-beta-alpha zinc fingers"/>
    <property type="match status" value="5"/>
</dbReference>
<dbReference type="EnsemblMetazoa" id="SCAU003010-RA">
    <property type="protein sequence ID" value="SCAU003010-PA"/>
    <property type="gene ID" value="SCAU003010"/>
</dbReference>
<dbReference type="GO" id="GO:0008270">
    <property type="term" value="F:zinc ion binding"/>
    <property type="evidence" value="ECO:0007669"/>
    <property type="project" value="UniProtKB-UniRule"/>
</dbReference>
<dbReference type="PANTHER" id="PTHR24393:SF34">
    <property type="entry name" value="PR_SET DOMAIN 13"/>
    <property type="match status" value="1"/>
</dbReference>
<evidence type="ECO:0000256" key="1">
    <source>
        <dbReference type="ARBA" id="ARBA00022723"/>
    </source>
</evidence>
<organism evidence="11 12">
    <name type="scientific">Stomoxys calcitrans</name>
    <name type="common">Stable fly</name>
    <name type="synonym">Conops calcitrans</name>
    <dbReference type="NCBI Taxonomy" id="35570"/>
    <lineage>
        <taxon>Eukaryota</taxon>
        <taxon>Metazoa</taxon>
        <taxon>Ecdysozoa</taxon>
        <taxon>Arthropoda</taxon>
        <taxon>Hexapoda</taxon>
        <taxon>Insecta</taxon>
        <taxon>Pterygota</taxon>
        <taxon>Neoptera</taxon>
        <taxon>Endopterygota</taxon>
        <taxon>Diptera</taxon>
        <taxon>Brachycera</taxon>
        <taxon>Muscomorpha</taxon>
        <taxon>Muscoidea</taxon>
        <taxon>Muscidae</taxon>
        <taxon>Stomoxys</taxon>
    </lineage>
</organism>
<dbReference type="Pfam" id="PF10545">
    <property type="entry name" value="MADF_DNA_bdg"/>
    <property type="match status" value="1"/>
</dbReference>
<evidence type="ECO:0000256" key="5">
    <source>
        <dbReference type="ARBA" id="ARBA00023242"/>
    </source>
</evidence>
<dbReference type="AlphaFoldDB" id="A0A1I8NXV4"/>
<dbReference type="InterPro" id="IPR036236">
    <property type="entry name" value="Znf_C2H2_sf"/>
</dbReference>
<feature type="domain" description="C2H2-type" evidence="8">
    <location>
        <begin position="540"/>
        <end position="567"/>
    </location>
</feature>
<keyword evidence="4 7" id="KW-0862">Zinc</keyword>
<feature type="domain" description="C2H2-type" evidence="8">
    <location>
        <begin position="384"/>
        <end position="413"/>
    </location>
</feature>
<feature type="domain" description="MADF" evidence="9">
    <location>
        <begin position="20"/>
        <end position="100"/>
    </location>
</feature>
<sequence>MLDRKMTPSDSFQEEIFNETIIEEIGKYPCLYNSEDAKFGVSFGSIWQDIAAVVDSTVTHCKLRWQELLQKYEQERLNSVELISDWVHFQSIDQMLQHGIVKVCRNFDESDSIAQKKQICRTCLKVADLCNTYYIFETENLYTKYVQCTNLEVDSADGYPLAVCAQCYYKILDIHQFQVMCRESLEEYNVIECTEATNTLETNAEELVLNTESQNNASITNFEVNIISPEDKKQAFDEETSQVVDPLASHTELELYLSNVIVKNKPGCTLDTAKKEQRITNEMLKCETCSKMLPTQHSLDAHKRRHLGLLGYPCKYENCGRGFNSYLEWIHNDNEHKGIANSFKCDIDNCNEVFKLYGALNHHKRKDHNLVRSSANGKQVELRYACDEEGCTRRFDILSKLQIHKKRHAGIKDFVCPYCGMRKTTKTELNIHINIHTFEKKYSCPICSKIFRCVGSVSTHIHHVHERRRITKGSKPPASASRYPCSICGRLLANLISLKNHEDTHAAEKAYACGECGKKFSTRMGRYNHMKTHIKGEKPHKCEACEKRFSMKKKLLIHQALHKGTHSLYVCEICGQCFKWPGAFYSHKKKHLPHVGTTEVSTDNQMDLDCVVNDEEPLKGICEISADNEVEVDVV</sequence>
<reference evidence="11" key="1">
    <citation type="submission" date="2020-05" db="UniProtKB">
        <authorList>
            <consortium name="EnsemblMetazoa"/>
        </authorList>
    </citation>
    <scope>IDENTIFICATION</scope>
    <source>
        <strain evidence="11">USDA</strain>
    </source>
</reference>
<proteinExistence type="predicted"/>
<dbReference type="SUPFAM" id="SSF57716">
    <property type="entry name" value="Glucocorticoid receptor-like (DNA-binding domain)"/>
    <property type="match status" value="1"/>
</dbReference>
<keyword evidence="12" id="KW-1185">Reference proteome</keyword>
<feature type="domain" description="C2H2-type" evidence="8">
    <location>
        <begin position="414"/>
        <end position="441"/>
    </location>
</feature>
<dbReference type="GO" id="GO:0005634">
    <property type="term" value="C:nucleus"/>
    <property type="evidence" value="ECO:0007669"/>
    <property type="project" value="InterPro"/>
</dbReference>
<dbReference type="STRING" id="35570.A0A1I8NXV4"/>
<feature type="binding site" evidence="7">
    <location>
        <position position="164"/>
    </location>
    <ligand>
        <name>Zn(2+)</name>
        <dbReference type="ChEBI" id="CHEBI:29105"/>
    </ligand>
</feature>
<feature type="domain" description="C2H2-type" evidence="8">
    <location>
        <begin position="284"/>
        <end position="308"/>
    </location>
</feature>
<feature type="binding site" evidence="7">
    <location>
        <position position="120"/>
    </location>
    <ligand>
        <name>Zn(2+)</name>
        <dbReference type="ChEBI" id="CHEBI:29105"/>
    </ligand>
</feature>
<accession>A0A1I8NXV4</accession>
<feature type="domain" description="C2H2-type" evidence="8">
    <location>
        <begin position="569"/>
        <end position="599"/>
    </location>
</feature>
<dbReference type="InterPro" id="IPR012934">
    <property type="entry name" value="Znf_AD"/>
</dbReference>
<feature type="domain" description="C2H2-type" evidence="8">
    <location>
        <begin position="442"/>
        <end position="470"/>
    </location>
</feature>
<dbReference type="KEGG" id="scac:106092551"/>
<dbReference type="FunFam" id="3.30.160.60:FF:000671">
    <property type="entry name" value="Zinc finger protein 26"/>
    <property type="match status" value="1"/>
</dbReference>
<keyword evidence="3 6" id="KW-0863">Zinc-finger</keyword>
<dbReference type="InterPro" id="IPR013087">
    <property type="entry name" value="Znf_C2H2_type"/>
</dbReference>
<evidence type="ECO:0000256" key="7">
    <source>
        <dbReference type="PROSITE-ProRule" id="PRU01263"/>
    </source>
</evidence>
<dbReference type="PROSITE" id="PS51029">
    <property type="entry name" value="MADF"/>
    <property type="match status" value="1"/>
</dbReference>
<dbReference type="Gene3D" id="3.30.160.60">
    <property type="entry name" value="Classic Zinc Finger"/>
    <property type="match status" value="6"/>
</dbReference>
<evidence type="ECO:0000256" key="3">
    <source>
        <dbReference type="ARBA" id="ARBA00022771"/>
    </source>
</evidence>
<dbReference type="Gene3D" id="3.40.1800.20">
    <property type="match status" value="1"/>
</dbReference>
<feature type="domain" description="C2H2-type" evidence="8">
    <location>
        <begin position="511"/>
        <end position="539"/>
    </location>
</feature>
<dbReference type="PROSITE" id="PS51915">
    <property type="entry name" value="ZAD"/>
    <property type="match status" value="1"/>
</dbReference>
<keyword evidence="1 7" id="KW-0479">Metal-binding</keyword>
<feature type="domain" description="C2H2-type" evidence="8">
    <location>
        <begin position="483"/>
        <end position="510"/>
    </location>
</feature>
<dbReference type="SMART" id="SM00595">
    <property type="entry name" value="MADF"/>
    <property type="match status" value="1"/>
</dbReference>
<evidence type="ECO:0000256" key="6">
    <source>
        <dbReference type="PROSITE-ProRule" id="PRU00042"/>
    </source>
</evidence>
<dbReference type="SMART" id="SM00868">
    <property type="entry name" value="zf-AD"/>
    <property type="match status" value="1"/>
</dbReference>
<evidence type="ECO:0000259" key="8">
    <source>
        <dbReference type="PROSITE" id="PS50157"/>
    </source>
</evidence>
<feature type="binding site" evidence="7">
    <location>
        <position position="167"/>
    </location>
    <ligand>
        <name>Zn(2+)</name>
        <dbReference type="ChEBI" id="CHEBI:29105"/>
    </ligand>
</feature>
<evidence type="ECO:0000313" key="12">
    <source>
        <dbReference type="Proteomes" id="UP000095300"/>
    </source>
</evidence>
<keyword evidence="5" id="KW-0539">Nucleus</keyword>